<keyword evidence="4 5" id="KW-0472">Membrane</keyword>
<dbReference type="PANTHER" id="PTHR47354:SF5">
    <property type="entry name" value="PROTEIN RFBI"/>
    <property type="match status" value="1"/>
</dbReference>
<dbReference type="AlphaFoldDB" id="A0A917QDP8"/>
<protein>
    <submittedName>
        <fullName evidence="7">Ferric reductase</fullName>
    </submittedName>
</protein>
<feature type="transmembrane region" description="Helical" evidence="5">
    <location>
        <begin position="96"/>
        <end position="117"/>
    </location>
</feature>
<dbReference type="InterPro" id="IPR039261">
    <property type="entry name" value="FNR_nucleotide-bd"/>
</dbReference>
<dbReference type="Pfam" id="PF08022">
    <property type="entry name" value="FAD_binding_8"/>
    <property type="match status" value="1"/>
</dbReference>
<name>A0A917QDP8_9HYPH</name>
<dbReference type="PROSITE" id="PS51384">
    <property type="entry name" value="FAD_FR"/>
    <property type="match status" value="1"/>
</dbReference>
<evidence type="ECO:0000256" key="2">
    <source>
        <dbReference type="ARBA" id="ARBA00022692"/>
    </source>
</evidence>
<dbReference type="RefSeq" id="WP_188914645.1">
    <property type="nucleotide sequence ID" value="NZ_BMMF01000011.1"/>
</dbReference>
<feature type="transmembrane region" description="Helical" evidence="5">
    <location>
        <begin position="472"/>
        <end position="492"/>
    </location>
</feature>
<feature type="domain" description="FAD-binding FR-type" evidence="6">
    <location>
        <begin position="224"/>
        <end position="325"/>
    </location>
</feature>
<feature type="transmembrane region" description="Helical" evidence="5">
    <location>
        <begin position="56"/>
        <end position="75"/>
    </location>
</feature>
<feature type="transmembrane region" description="Helical" evidence="5">
    <location>
        <begin position="169"/>
        <end position="187"/>
    </location>
</feature>
<evidence type="ECO:0000256" key="3">
    <source>
        <dbReference type="ARBA" id="ARBA00022989"/>
    </source>
</evidence>
<dbReference type="Pfam" id="PF01794">
    <property type="entry name" value="Ferric_reduct"/>
    <property type="match status" value="1"/>
</dbReference>
<dbReference type="GO" id="GO:0016491">
    <property type="term" value="F:oxidoreductase activity"/>
    <property type="evidence" value="ECO:0007669"/>
    <property type="project" value="InterPro"/>
</dbReference>
<feature type="transmembrane region" description="Helical" evidence="5">
    <location>
        <begin position="199"/>
        <end position="222"/>
    </location>
</feature>
<dbReference type="SUPFAM" id="SSF63380">
    <property type="entry name" value="Riboflavin synthase domain-like"/>
    <property type="match status" value="1"/>
</dbReference>
<dbReference type="Gene3D" id="2.40.30.10">
    <property type="entry name" value="Translation factors"/>
    <property type="match status" value="1"/>
</dbReference>
<feature type="transmembrane region" description="Helical" evidence="5">
    <location>
        <begin position="25"/>
        <end position="44"/>
    </location>
</feature>
<evidence type="ECO:0000256" key="1">
    <source>
        <dbReference type="ARBA" id="ARBA00004141"/>
    </source>
</evidence>
<organism evidence="7 8">
    <name type="scientific">Salinarimonas ramus</name>
    <dbReference type="NCBI Taxonomy" id="690164"/>
    <lineage>
        <taxon>Bacteria</taxon>
        <taxon>Pseudomonadati</taxon>
        <taxon>Pseudomonadota</taxon>
        <taxon>Alphaproteobacteria</taxon>
        <taxon>Hyphomicrobiales</taxon>
        <taxon>Salinarimonadaceae</taxon>
        <taxon>Salinarimonas</taxon>
    </lineage>
</organism>
<gene>
    <name evidence="7" type="ORF">GCM10011322_36080</name>
</gene>
<dbReference type="PRINTS" id="PR00410">
    <property type="entry name" value="PHEHYDRXLASE"/>
</dbReference>
<dbReference type="PANTHER" id="PTHR47354">
    <property type="entry name" value="NADH OXIDOREDUCTASE HCR"/>
    <property type="match status" value="1"/>
</dbReference>
<dbReference type="Proteomes" id="UP000600449">
    <property type="component" value="Unassembled WGS sequence"/>
</dbReference>
<comment type="caution">
    <text evidence="7">The sequence shown here is derived from an EMBL/GenBank/DDBJ whole genome shotgun (WGS) entry which is preliminary data.</text>
</comment>
<comment type="subcellular location">
    <subcellularLocation>
        <location evidence="1">Membrane</location>
        <topology evidence="1">Multi-pass membrane protein</topology>
    </subcellularLocation>
</comment>
<dbReference type="Gene3D" id="3.40.50.80">
    <property type="entry name" value="Nucleotide-binding domain of ferredoxin-NADP reductase (FNR) module"/>
    <property type="match status" value="1"/>
</dbReference>
<evidence type="ECO:0000313" key="7">
    <source>
        <dbReference type="EMBL" id="GGK45670.1"/>
    </source>
</evidence>
<dbReference type="Pfam" id="PF00175">
    <property type="entry name" value="NAD_binding_1"/>
    <property type="match status" value="1"/>
</dbReference>
<keyword evidence="3 5" id="KW-1133">Transmembrane helix</keyword>
<evidence type="ECO:0000256" key="4">
    <source>
        <dbReference type="ARBA" id="ARBA00023136"/>
    </source>
</evidence>
<accession>A0A917QDP8</accession>
<keyword evidence="8" id="KW-1185">Reference proteome</keyword>
<dbReference type="InterPro" id="IPR001433">
    <property type="entry name" value="OxRdtase_FAD/NAD-bd"/>
</dbReference>
<dbReference type="InterPro" id="IPR013130">
    <property type="entry name" value="Fe3_Rdtase_TM_dom"/>
</dbReference>
<dbReference type="InterPro" id="IPR017938">
    <property type="entry name" value="Riboflavin_synthase-like_b-brl"/>
</dbReference>
<dbReference type="GO" id="GO:0016020">
    <property type="term" value="C:membrane"/>
    <property type="evidence" value="ECO:0007669"/>
    <property type="project" value="UniProtKB-SubCell"/>
</dbReference>
<dbReference type="InterPro" id="IPR050415">
    <property type="entry name" value="MRET"/>
</dbReference>
<proteinExistence type="predicted"/>
<evidence type="ECO:0000259" key="6">
    <source>
        <dbReference type="PROSITE" id="PS51384"/>
    </source>
</evidence>
<evidence type="ECO:0000313" key="8">
    <source>
        <dbReference type="Proteomes" id="UP000600449"/>
    </source>
</evidence>
<keyword evidence="2 5" id="KW-0812">Transmembrane</keyword>
<dbReference type="SUPFAM" id="SSF52343">
    <property type="entry name" value="Ferredoxin reductase-like, C-terminal NADP-linked domain"/>
    <property type="match status" value="1"/>
</dbReference>
<feature type="transmembrane region" description="Helical" evidence="5">
    <location>
        <begin position="137"/>
        <end position="157"/>
    </location>
</feature>
<dbReference type="InterPro" id="IPR017927">
    <property type="entry name" value="FAD-bd_FR_type"/>
</dbReference>
<reference evidence="7 8" key="1">
    <citation type="journal article" date="2014" name="Int. J. Syst. Evol. Microbiol.">
        <title>Complete genome sequence of Corynebacterium casei LMG S-19264T (=DSM 44701T), isolated from a smear-ripened cheese.</title>
        <authorList>
            <consortium name="US DOE Joint Genome Institute (JGI-PGF)"/>
            <person name="Walter F."/>
            <person name="Albersmeier A."/>
            <person name="Kalinowski J."/>
            <person name="Ruckert C."/>
        </authorList>
    </citation>
    <scope>NUCLEOTIDE SEQUENCE [LARGE SCALE GENOMIC DNA]</scope>
    <source>
        <strain evidence="7 8">CGMCC 1.9161</strain>
    </source>
</reference>
<dbReference type="EMBL" id="BMMF01000011">
    <property type="protein sequence ID" value="GGK45670.1"/>
    <property type="molecule type" value="Genomic_DNA"/>
</dbReference>
<sequence>MEYTYPAKKSGDAADRGSLPRLPGAALAGLYLAFCASALVLASFREVAPLAGFEAVGAGLGLVALAAMSVQLVTSGRFDTVSGRLGIDRIMAFHKMIAWFVLAALLLHPLLYVLPTATADAALGRERLVAYLTAPHYRTGVIALAALALLVVGAALRERLPWRYETWRGSHLLLGVLAIGLGLHHAITVGRFSAGGPAYVFWWGIGGGAVLVLGVLHGLRWVRLHRRPWRLASVTKRADRLWELDIQPQPGTPPLAYRAGQFVWMTQGRGRVPLLDHPFSIADSPLRPGLSLIVKEAGDFTRRVGALAPGTPIGIDGPYGTFTVDAHPGETVLLVAGGAGIGPIMGLLRDLAARGDRRPVRLAYAAGRPATFACLDEIASYADRLDLAVLLVAEEGGPGWAGEVGRLDAARLRALLAGREPESTVAFICGPGPMVTSVSDTLEDIGLAPKRVVYERFDYGGGATSRQDRRHALEMLGIGAALAALVGVFAVAA</sequence>
<evidence type="ECO:0000256" key="5">
    <source>
        <dbReference type="SAM" id="Phobius"/>
    </source>
</evidence>
<dbReference type="InterPro" id="IPR013112">
    <property type="entry name" value="FAD-bd_8"/>
</dbReference>